<dbReference type="GO" id="GO:0000460">
    <property type="term" value="P:maturation of 5.8S rRNA"/>
    <property type="evidence" value="ECO:0007669"/>
    <property type="project" value="TreeGrafter"/>
</dbReference>
<dbReference type="GO" id="GO:0004519">
    <property type="term" value="F:endonuclease activity"/>
    <property type="evidence" value="ECO:0007669"/>
    <property type="project" value="InterPro"/>
</dbReference>
<sequence length="527" mass="59694">MSSKGKPGATPTHTAAAPVKQRTIVTPWKSTAEFKEAYTLIFGKNATSSQLRMALSMIRIWKLRRGSLCPAAALATAVIVRAQLDDKKDDVNLDKIYAHAIMRFFNFMSSTVQGHNWISMYDKAQELGLPSFVVDIRHKCSHGTEMPPVNLLRDAAEICLQWLQQNYWLPLQETLCDVDAGKLEGKDNIKFRQKMAHQLSAFDLALECQIKGAQSLKAIKKLKPKEFNAIRAYLSKNKLKTPKEILDTVINKLNELVKQTSTVRNLPEVYVAEILRMKYFMGVGLEIKDNEELIIAATEGLFKLIAIHGFTENIFVALVHLTENVHEPEERRLGARYWALKMIETFAMLSRMKRMFKEELDKNDKLKPADFSSLNKHVVPKTIRTLLAHSGVDPTLTLMFGNSPKNPRAVLFDQEFFLKRFSYLTSFSAPILKGLIPLAETPFDVDPMEQFDEFFCPKVLPNTDLGIWTLETASLLCLNAVCILHEERFLAKFGWGRQAGQQDFGAPTAKDQVLNLIRSIRTVAKSM</sequence>
<dbReference type="InterPro" id="IPR013880">
    <property type="entry name" value="Yos1"/>
</dbReference>
<protein>
    <submittedName>
        <fullName evidence="1">Uncharacterized protein</fullName>
    </submittedName>
</protein>
<dbReference type="AlphaFoldDB" id="A0A3B0KBB6"/>
<name>A0A3B0KBB6_DROGU</name>
<dbReference type="PANTHER" id="PTHR15002">
    <property type="entry name" value="RIBOSOMAL BIOGENESIS PROTEIN LAS1L"/>
    <property type="match status" value="1"/>
</dbReference>
<evidence type="ECO:0000313" key="1">
    <source>
        <dbReference type="EMBL" id="SPP85440.1"/>
    </source>
</evidence>
<accession>A0A3B0KBB6</accession>
<dbReference type="OrthoDB" id="10263222at2759"/>
<proteinExistence type="predicted"/>
<dbReference type="GO" id="GO:0030687">
    <property type="term" value="C:preribosome, large subunit precursor"/>
    <property type="evidence" value="ECO:0007669"/>
    <property type="project" value="TreeGrafter"/>
</dbReference>
<dbReference type="GO" id="GO:0090730">
    <property type="term" value="C:Las1 complex"/>
    <property type="evidence" value="ECO:0007669"/>
    <property type="project" value="InterPro"/>
</dbReference>
<dbReference type="Pfam" id="PF08571">
    <property type="entry name" value="Yos1"/>
    <property type="match status" value="1"/>
</dbReference>
<dbReference type="Proteomes" id="UP000268350">
    <property type="component" value="Unassembled WGS sequence"/>
</dbReference>
<dbReference type="PANTHER" id="PTHR15002:SF0">
    <property type="entry name" value="RIBOSOMAL BIOGENESIS PROTEIN LAS1L"/>
    <property type="match status" value="1"/>
</dbReference>
<evidence type="ECO:0000313" key="2">
    <source>
        <dbReference type="Proteomes" id="UP000268350"/>
    </source>
</evidence>
<reference evidence="2" key="1">
    <citation type="submission" date="2018-01" db="EMBL/GenBank/DDBJ databases">
        <authorList>
            <person name="Alioto T."/>
            <person name="Alioto T."/>
        </authorList>
    </citation>
    <scope>NUCLEOTIDE SEQUENCE [LARGE SCALE GENOMIC DNA]</scope>
</reference>
<dbReference type="OMA" id="KMEYFLG"/>
<dbReference type="InterPro" id="IPR007174">
    <property type="entry name" value="Las1"/>
</dbReference>
<dbReference type="GO" id="GO:0000470">
    <property type="term" value="P:maturation of LSU-rRNA"/>
    <property type="evidence" value="ECO:0007669"/>
    <property type="project" value="TreeGrafter"/>
</dbReference>
<keyword evidence="2" id="KW-1185">Reference proteome</keyword>
<gene>
    <name evidence="1" type="ORF">DGUA_6G015380</name>
</gene>
<dbReference type="Pfam" id="PF04031">
    <property type="entry name" value="Las1"/>
    <property type="match status" value="1"/>
</dbReference>
<dbReference type="EMBL" id="OUUW01000009">
    <property type="protein sequence ID" value="SPP85440.1"/>
    <property type="molecule type" value="Genomic_DNA"/>
</dbReference>
<organism evidence="1 2">
    <name type="scientific">Drosophila guanche</name>
    <name type="common">Fruit fly</name>
    <dbReference type="NCBI Taxonomy" id="7266"/>
    <lineage>
        <taxon>Eukaryota</taxon>
        <taxon>Metazoa</taxon>
        <taxon>Ecdysozoa</taxon>
        <taxon>Arthropoda</taxon>
        <taxon>Hexapoda</taxon>
        <taxon>Insecta</taxon>
        <taxon>Pterygota</taxon>
        <taxon>Neoptera</taxon>
        <taxon>Endopterygota</taxon>
        <taxon>Diptera</taxon>
        <taxon>Brachycera</taxon>
        <taxon>Muscomorpha</taxon>
        <taxon>Ephydroidea</taxon>
        <taxon>Drosophilidae</taxon>
        <taxon>Drosophila</taxon>
        <taxon>Sophophora</taxon>
    </lineage>
</organism>
<dbReference type="STRING" id="7266.A0A3B0KBB6"/>